<evidence type="ECO:0000256" key="1">
    <source>
        <dbReference type="SAM" id="MobiDB-lite"/>
    </source>
</evidence>
<feature type="compositionally biased region" description="Basic and acidic residues" evidence="1">
    <location>
        <begin position="420"/>
        <end position="430"/>
    </location>
</feature>
<proteinExistence type="predicted"/>
<feature type="compositionally biased region" description="Basic and acidic residues" evidence="1">
    <location>
        <begin position="131"/>
        <end position="140"/>
    </location>
</feature>
<name>A0ABQ5BTS3_9ASTR</name>
<feature type="non-terminal residue" evidence="2">
    <location>
        <position position="574"/>
    </location>
</feature>
<feature type="region of interest" description="Disordered" evidence="1">
    <location>
        <begin position="75"/>
        <end position="103"/>
    </location>
</feature>
<feature type="region of interest" description="Disordered" evidence="1">
    <location>
        <begin position="416"/>
        <end position="527"/>
    </location>
</feature>
<protein>
    <submittedName>
        <fullName evidence="2">Uncharacterized protein</fullName>
    </submittedName>
</protein>
<feature type="compositionally biased region" description="Low complexity" evidence="1">
    <location>
        <begin position="449"/>
        <end position="465"/>
    </location>
</feature>
<feature type="compositionally biased region" description="Acidic residues" evidence="1">
    <location>
        <begin position="94"/>
        <end position="103"/>
    </location>
</feature>
<evidence type="ECO:0000313" key="2">
    <source>
        <dbReference type="EMBL" id="GJT17708.1"/>
    </source>
</evidence>
<reference evidence="2" key="1">
    <citation type="journal article" date="2022" name="Int. J. Mol. Sci.">
        <title>Draft Genome of Tanacetum Coccineum: Genomic Comparison of Closely Related Tanacetum-Family Plants.</title>
        <authorList>
            <person name="Yamashiro T."/>
            <person name="Shiraishi A."/>
            <person name="Nakayama K."/>
            <person name="Satake H."/>
        </authorList>
    </citation>
    <scope>NUCLEOTIDE SEQUENCE</scope>
</reference>
<dbReference type="EMBL" id="BQNB010013580">
    <property type="protein sequence ID" value="GJT17708.1"/>
    <property type="molecule type" value="Genomic_DNA"/>
</dbReference>
<feature type="compositionally biased region" description="Basic and acidic residues" evidence="1">
    <location>
        <begin position="75"/>
        <end position="88"/>
    </location>
</feature>
<comment type="caution">
    <text evidence="2">The sequence shown here is derived from an EMBL/GenBank/DDBJ whole genome shotgun (WGS) entry which is preliminary data.</text>
</comment>
<dbReference type="Proteomes" id="UP001151760">
    <property type="component" value="Unassembled WGS sequence"/>
</dbReference>
<sequence length="574" mass="65225">MEVDTPYPMKVDTPYPMEVDTPHGYAVSSLMDTAYWFSESLIFKISSFKLQSACLLLLFTKYSMLFDVINDDKEASDSEKTDFDKDENLNFNQNDDEEEEKEEEYVCTPDSFEFNDDDEEYEELYKDVNVRLTDTEHEEQGKEDEELTDVGRDDTQQTKYEQVKDDEHVTLTTVHDTQKTEGPMQSSSMSSDFANQFLNLDNVLPTDTEVVSMMNVKVRHEEPSTQTPPLLNIPVTVIPKTLTAAGSTISPTIPPITLLQQQSAPTPTPAPTTATTTTSVPALPDFSSLFTDYTAQLLESIKSQIPAIVDAQISTRLEDSSKKSFRSYTTKFEKKAKYERKRYIDLVEKPVKEIIKDEAAASLTEFELKKIMLDKLDKSKSYRAAEQHRDLYDALVKSYQLDKDLFDSYGKAYSLKRGRKDKDKDKDPPARLDQGLNSSKGSKSKESKSSSSKGSKSQSKSSGKSAQAEELVFETTNTEMPKDQGDDLGNTEDQPNVEEATKYDWFKKPERPPTPDRDWNAGKQIDFRPPQTWISKIAKAGKPPLTFNELMSTPIDFSIYVWNNLKIENLTQEY</sequence>
<evidence type="ECO:0000313" key="3">
    <source>
        <dbReference type="Proteomes" id="UP001151760"/>
    </source>
</evidence>
<organism evidence="2 3">
    <name type="scientific">Tanacetum coccineum</name>
    <dbReference type="NCBI Taxonomy" id="301880"/>
    <lineage>
        <taxon>Eukaryota</taxon>
        <taxon>Viridiplantae</taxon>
        <taxon>Streptophyta</taxon>
        <taxon>Embryophyta</taxon>
        <taxon>Tracheophyta</taxon>
        <taxon>Spermatophyta</taxon>
        <taxon>Magnoliopsida</taxon>
        <taxon>eudicotyledons</taxon>
        <taxon>Gunneridae</taxon>
        <taxon>Pentapetalae</taxon>
        <taxon>asterids</taxon>
        <taxon>campanulids</taxon>
        <taxon>Asterales</taxon>
        <taxon>Asteraceae</taxon>
        <taxon>Asteroideae</taxon>
        <taxon>Anthemideae</taxon>
        <taxon>Anthemidinae</taxon>
        <taxon>Tanacetum</taxon>
    </lineage>
</organism>
<feature type="compositionally biased region" description="Basic and acidic residues" evidence="1">
    <location>
        <begin position="499"/>
        <end position="520"/>
    </location>
</feature>
<keyword evidence="3" id="KW-1185">Reference proteome</keyword>
<accession>A0ABQ5BTS3</accession>
<feature type="region of interest" description="Disordered" evidence="1">
    <location>
        <begin position="131"/>
        <end position="155"/>
    </location>
</feature>
<reference evidence="2" key="2">
    <citation type="submission" date="2022-01" db="EMBL/GenBank/DDBJ databases">
        <authorList>
            <person name="Yamashiro T."/>
            <person name="Shiraishi A."/>
            <person name="Satake H."/>
            <person name="Nakayama K."/>
        </authorList>
    </citation>
    <scope>NUCLEOTIDE SEQUENCE</scope>
</reference>
<gene>
    <name evidence="2" type="ORF">Tco_0876414</name>
</gene>